<evidence type="ECO:0000259" key="6">
    <source>
        <dbReference type="PROSITE" id="PS50929"/>
    </source>
</evidence>
<dbReference type="Proteomes" id="UP001500936">
    <property type="component" value="Unassembled WGS sequence"/>
</dbReference>
<dbReference type="Pfam" id="PF00664">
    <property type="entry name" value="ABC_membrane"/>
    <property type="match status" value="1"/>
</dbReference>
<feature type="domain" description="ABC transmembrane type-1" evidence="6">
    <location>
        <begin position="34"/>
        <end position="306"/>
    </location>
</feature>
<comment type="caution">
    <text evidence="7">The sequence shown here is derived from an EMBL/GenBank/DDBJ whole genome shotgun (WGS) entry which is preliminary data.</text>
</comment>
<dbReference type="InterPro" id="IPR036640">
    <property type="entry name" value="ABC1_TM_sf"/>
</dbReference>
<sequence>MIAPYTDNLKPLTPLQRLIRLLTNEKRDIWYVYLYAVVAGAISLSLPLGIQAVFNLVSSGMVFNSIYLLIFLVVVGVIVTGTLLISQMALVEYLQQRIFVKAAFEFTFRLPRIQPEALEPYYPPELMNRFFDVLTLQKGLPKLLIDISAALIQILFGIILLSFYHPIFIAVGILTVLMLIGVVLIYGPSGLRTSLSESKFKYKVAGWLEEIAGNLPDYRQEPESAAMMDKTDELVANYLKYRNDHFSVLKRFYYNAVGFKTIVTGGLLILGTVLVVDRQMTLGQFVAAELVIVLITSSVEKLIMSIDVVFDLLTAVEKLGHVTDLPLVETDVTYQP</sequence>
<feature type="transmembrane region" description="Helical" evidence="5">
    <location>
        <begin position="167"/>
        <end position="186"/>
    </location>
</feature>
<evidence type="ECO:0000256" key="2">
    <source>
        <dbReference type="ARBA" id="ARBA00022692"/>
    </source>
</evidence>
<dbReference type="PANTHER" id="PTHR43394">
    <property type="entry name" value="ATP-DEPENDENT PERMEASE MDL1, MITOCHONDRIAL"/>
    <property type="match status" value="1"/>
</dbReference>
<evidence type="ECO:0000256" key="5">
    <source>
        <dbReference type="SAM" id="Phobius"/>
    </source>
</evidence>
<comment type="subcellular location">
    <subcellularLocation>
        <location evidence="1">Cell membrane</location>
        <topology evidence="1">Multi-pass membrane protein</topology>
    </subcellularLocation>
</comment>
<organism evidence="7 8">
    <name type="scientific">Nibrella viscosa</name>
    <dbReference type="NCBI Taxonomy" id="1084524"/>
    <lineage>
        <taxon>Bacteria</taxon>
        <taxon>Pseudomonadati</taxon>
        <taxon>Bacteroidota</taxon>
        <taxon>Cytophagia</taxon>
        <taxon>Cytophagales</taxon>
        <taxon>Spirosomataceae</taxon>
        <taxon>Nibrella</taxon>
    </lineage>
</organism>
<gene>
    <name evidence="7" type="ORF">GCM10023187_43360</name>
</gene>
<feature type="transmembrane region" description="Helical" evidence="5">
    <location>
        <begin position="66"/>
        <end position="91"/>
    </location>
</feature>
<evidence type="ECO:0000256" key="1">
    <source>
        <dbReference type="ARBA" id="ARBA00004651"/>
    </source>
</evidence>
<evidence type="ECO:0000313" key="8">
    <source>
        <dbReference type="Proteomes" id="UP001500936"/>
    </source>
</evidence>
<keyword evidence="3 5" id="KW-1133">Transmembrane helix</keyword>
<reference evidence="8" key="1">
    <citation type="journal article" date="2019" name="Int. J. Syst. Evol. Microbiol.">
        <title>The Global Catalogue of Microorganisms (GCM) 10K type strain sequencing project: providing services to taxonomists for standard genome sequencing and annotation.</title>
        <authorList>
            <consortium name="The Broad Institute Genomics Platform"/>
            <consortium name="The Broad Institute Genome Sequencing Center for Infectious Disease"/>
            <person name="Wu L."/>
            <person name="Ma J."/>
        </authorList>
    </citation>
    <scope>NUCLEOTIDE SEQUENCE [LARGE SCALE GENOMIC DNA]</scope>
    <source>
        <strain evidence="8">JCM 17925</strain>
    </source>
</reference>
<dbReference type="Gene3D" id="1.20.1560.10">
    <property type="entry name" value="ABC transporter type 1, transmembrane domain"/>
    <property type="match status" value="1"/>
</dbReference>
<dbReference type="SUPFAM" id="SSF90123">
    <property type="entry name" value="ABC transporter transmembrane region"/>
    <property type="match status" value="1"/>
</dbReference>
<dbReference type="PROSITE" id="PS50929">
    <property type="entry name" value="ABC_TM1F"/>
    <property type="match status" value="1"/>
</dbReference>
<dbReference type="PANTHER" id="PTHR43394:SF4">
    <property type="entry name" value="TOXIN SECRETION ABC TRANSPORTER ATP-BINDING PROTEIN"/>
    <property type="match status" value="1"/>
</dbReference>
<name>A0ABP8KTB4_9BACT</name>
<evidence type="ECO:0000256" key="3">
    <source>
        <dbReference type="ARBA" id="ARBA00022989"/>
    </source>
</evidence>
<dbReference type="RefSeq" id="WP_345270092.1">
    <property type="nucleotide sequence ID" value="NZ_BAABHB010000011.1"/>
</dbReference>
<evidence type="ECO:0000256" key="4">
    <source>
        <dbReference type="ARBA" id="ARBA00023136"/>
    </source>
</evidence>
<keyword evidence="2 5" id="KW-0812">Transmembrane</keyword>
<dbReference type="InterPro" id="IPR011527">
    <property type="entry name" value="ABC1_TM_dom"/>
</dbReference>
<dbReference type="InterPro" id="IPR039421">
    <property type="entry name" value="Type_1_exporter"/>
</dbReference>
<protein>
    <recommendedName>
        <fullName evidence="6">ABC transmembrane type-1 domain-containing protein</fullName>
    </recommendedName>
</protein>
<keyword evidence="8" id="KW-1185">Reference proteome</keyword>
<feature type="transmembrane region" description="Helical" evidence="5">
    <location>
        <begin position="252"/>
        <end position="276"/>
    </location>
</feature>
<feature type="transmembrane region" description="Helical" evidence="5">
    <location>
        <begin position="143"/>
        <end position="161"/>
    </location>
</feature>
<proteinExistence type="predicted"/>
<accession>A0ABP8KTB4</accession>
<keyword evidence="4 5" id="KW-0472">Membrane</keyword>
<feature type="transmembrane region" description="Helical" evidence="5">
    <location>
        <begin position="30"/>
        <end position="54"/>
    </location>
</feature>
<dbReference type="EMBL" id="BAABHB010000011">
    <property type="protein sequence ID" value="GAA4414207.1"/>
    <property type="molecule type" value="Genomic_DNA"/>
</dbReference>
<evidence type="ECO:0000313" key="7">
    <source>
        <dbReference type="EMBL" id="GAA4414207.1"/>
    </source>
</evidence>